<reference evidence="2" key="1">
    <citation type="submission" date="2023-04" db="EMBL/GenBank/DDBJ databases">
        <title>Phytophthora lilii NBRC 32176.</title>
        <authorList>
            <person name="Ichikawa N."/>
            <person name="Sato H."/>
            <person name="Tonouchi N."/>
        </authorList>
    </citation>
    <scope>NUCLEOTIDE SEQUENCE</scope>
    <source>
        <strain evidence="2">NBRC 32176</strain>
    </source>
</reference>
<proteinExistence type="predicted"/>
<organism evidence="2 3">
    <name type="scientific">Phytophthora lilii</name>
    <dbReference type="NCBI Taxonomy" id="2077276"/>
    <lineage>
        <taxon>Eukaryota</taxon>
        <taxon>Sar</taxon>
        <taxon>Stramenopiles</taxon>
        <taxon>Oomycota</taxon>
        <taxon>Peronosporomycetes</taxon>
        <taxon>Peronosporales</taxon>
        <taxon>Peronosporaceae</taxon>
        <taxon>Phytophthora</taxon>
    </lineage>
</organism>
<feature type="region of interest" description="Disordered" evidence="1">
    <location>
        <begin position="1"/>
        <end position="43"/>
    </location>
</feature>
<sequence length="108" mass="11490">MGNVPSQSIPSHYSAGSAPRSGDEDGTENSKSRRTTSEVAQLASSSRQLNADFARRQLGWAARQSAAAVDYACIIFYCDLLSVASLISLFRLSNVSSGFQTSVKASSH</sequence>
<name>A0A9W6THK5_9STRA</name>
<protein>
    <submittedName>
        <fullName evidence="2">Unnamed protein product</fullName>
    </submittedName>
</protein>
<dbReference type="EMBL" id="BSXW01000158">
    <property type="protein sequence ID" value="GMF13449.1"/>
    <property type="molecule type" value="Genomic_DNA"/>
</dbReference>
<evidence type="ECO:0000313" key="3">
    <source>
        <dbReference type="Proteomes" id="UP001165083"/>
    </source>
</evidence>
<dbReference type="AlphaFoldDB" id="A0A9W6THK5"/>
<gene>
    <name evidence="2" type="ORF">Plil01_000392100</name>
</gene>
<comment type="caution">
    <text evidence="2">The sequence shown here is derived from an EMBL/GenBank/DDBJ whole genome shotgun (WGS) entry which is preliminary data.</text>
</comment>
<dbReference type="OrthoDB" id="1667587at2759"/>
<evidence type="ECO:0000256" key="1">
    <source>
        <dbReference type="SAM" id="MobiDB-lite"/>
    </source>
</evidence>
<evidence type="ECO:0000313" key="2">
    <source>
        <dbReference type="EMBL" id="GMF13449.1"/>
    </source>
</evidence>
<feature type="compositionally biased region" description="Polar residues" evidence="1">
    <location>
        <begin position="1"/>
        <end position="11"/>
    </location>
</feature>
<keyword evidence="3" id="KW-1185">Reference proteome</keyword>
<accession>A0A9W6THK5</accession>
<dbReference type="Proteomes" id="UP001165083">
    <property type="component" value="Unassembled WGS sequence"/>
</dbReference>